<evidence type="ECO:0000313" key="3">
    <source>
        <dbReference type="EMBL" id="GLK00475.1"/>
    </source>
</evidence>
<keyword evidence="4" id="KW-1185">Reference proteome</keyword>
<organism evidence="3 4">
    <name type="scientific">Microbacterium keratanolyticum</name>
    <dbReference type="NCBI Taxonomy" id="67574"/>
    <lineage>
        <taxon>Bacteria</taxon>
        <taxon>Bacillati</taxon>
        <taxon>Actinomycetota</taxon>
        <taxon>Actinomycetes</taxon>
        <taxon>Micrococcales</taxon>
        <taxon>Microbacteriaceae</taxon>
        <taxon>Microbacterium</taxon>
    </lineage>
</organism>
<dbReference type="Proteomes" id="UP001142325">
    <property type="component" value="Unassembled WGS sequence"/>
</dbReference>
<evidence type="ECO:0000256" key="1">
    <source>
        <dbReference type="SAM" id="MobiDB-lite"/>
    </source>
</evidence>
<gene>
    <name evidence="3" type="ORF">GCM10017596_01900</name>
</gene>
<evidence type="ECO:0000256" key="2">
    <source>
        <dbReference type="SAM" id="Phobius"/>
    </source>
</evidence>
<dbReference type="Pfam" id="PF11377">
    <property type="entry name" value="DUF3180"/>
    <property type="match status" value="1"/>
</dbReference>
<evidence type="ECO:0000313" key="4">
    <source>
        <dbReference type="Proteomes" id="UP001142325"/>
    </source>
</evidence>
<dbReference type="EMBL" id="BSET01000001">
    <property type="protein sequence ID" value="GLK00475.1"/>
    <property type="molecule type" value="Genomic_DNA"/>
</dbReference>
<evidence type="ECO:0008006" key="5">
    <source>
        <dbReference type="Google" id="ProtNLM"/>
    </source>
</evidence>
<feature type="transmembrane region" description="Helical" evidence="2">
    <location>
        <begin position="79"/>
        <end position="104"/>
    </location>
</feature>
<feature type="region of interest" description="Disordered" evidence="1">
    <location>
        <begin position="145"/>
        <end position="171"/>
    </location>
</feature>
<protein>
    <recommendedName>
        <fullName evidence="5">DUF3180 domain-containing protein</fullName>
    </recommendedName>
</protein>
<dbReference type="InterPro" id="IPR021517">
    <property type="entry name" value="DUF3180"/>
</dbReference>
<proteinExistence type="predicted"/>
<dbReference type="AlphaFoldDB" id="A0A9W6HQD8"/>
<keyword evidence="2" id="KW-0472">Membrane</keyword>
<comment type="caution">
    <text evidence="3">The sequence shown here is derived from an EMBL/GenBank/DDBJ whole genome shotgun (WGS) entry which is preliminary data.</text>
</comment>
<feature type="transmembrane region" description="Helical" evidence="2">
    <location>
        <begin position="116"/>
        <end position="136"/>
    </location>
</feature>
<accession>A0A9W6HQD8</accession>
<keyword evidence="2" id="KW-1133">Transmembrane helix</keyword>
<reference evidence="3" key="2">
    <citation type="submission" date="2023-01" db="EMBL/GenBank/DDBJ databases">
        <authorList>
            <person name="Sun Q."/>
            <person name="Evtushenko L."/>
        </authorList>
    </citation>
    <scope>NUCLEOTIDE SEQUENCE</scope>
    <source>
        <strain evidence="3">VKM Ac-1958</strain>
    </source>
</reference>
<keyword evidence="2" id="KW-0812">Transmembrane</keyword>
<dbReference type="RefSeq" id="WP_204938193.1">
    <property type="nucleotide sequence ID" value="NZ_BAAAUM010000001.1"/>
</dbReference>
<reference evidence="3" key="1">
    <citation type="journal article" date="2014" name="Int. J. Syst. Evol. Microbiol.">
        <title>Complete genome sequence of Corynebacterium casei LMG S-19264T (=DSM 44701T), isolated from a smear-ripened cheese.</title>
        <authorList>
            <consortium name="US DOE Joint Genome Institute (JGI-PGF)"/>
            <person name="Walter F."/>
            <person name="Albersmeier A."/>
            <person name="Kalinowski J."/>
            <person name="Ruckert C."/>
        </authorList>
    </citation>
    <scope>NUCLEOTIDE SEQUENCE</scope>
    <source>
        <strain evidence="3">VKM Ac-1958</strain>
    </source>
</reference>
<feature type="transmembrane region" description="Helical" evidence="2">
    <location>
        <begin position="39"/>
        <end position="59"/>
    </location>
</feature>
<name>A0A9W6HQD8_9MICO</name>
<sequence length="171" mass="17408">MKRTSVTVLLLVALAGGAGGFLLDHALTVSGRATFTPALGLPLLLALLAVAVLALGWTVRRSIRSPEHPRMNPFRALRIAVLARASSLVGALLLGFAAGALAYISTRPVGPPIGSVLALTATLGAALVLVIAALVAEHFCTLPTDSDGPDSPGALKGDDDEHPRPAGHPAH</sequence>